<reference evidence="3" key="1">
    <citation type="submission" date="2015-07" db="EMBL/GenBank/DDBJ databases">
        <authorList>
            <person name="Teixeira M.M."/>
            <person name="Souza R.C."/>
            <person name="Almeida L.G."/>
            <person name="Vicente V.A."/>
            <person name="de Hoog S."/>
            <person name="Bocca A.L."/>
            <person name="de Almeida S.R."/>
            <person name="Vasconcelos A.T."/>
            <person name="Felipe M.S."/>
        </authorList>
    </citation>
    <scope>NUCLEOTIDE SEQUENCE [LARGE SCALE GENOMIC DNA]</scope>
    <source>
        <strain evidence="3">KSF</strain>
    </source>
</reference>
<dbReference type="AlphaFoldDB" id="A0A1C1CI02"/>
<dbReference type="EMBL" id="LGRB01000012">
    <property type="protein sequence ID" value="OCT48082.1"/>
    <property type="molecule type" value="Genomic_DNA"/>
</dbReference>
<protein>
    <submittedName>
        <fullName evidence="2">Uncharacterized protein</fullName>
    </submittedName>
</protein>
<keyword evidence="3" id="KW-1185">Reference proteome</keyword>
<feature type="compositionally biased region" description="Gly residues" evidence="1">
    <location>
        <begin position="1"/>
        <end position="11"/>
    </location>
</feature>
<evidence type="ECO:0000313" key="2">
    <source>
        <dbReference type="EMBL" id="OCT48082.1"/>
    </source>
</evidence>
<dbReference type="Proteomes" id="UP000094526">
    <property type="component" value="Unassembled WGS sequence"/>
</dbReference>
<feature type="region of interest" description="Disordered" evidence="1">
    <location>
        <begin position="1"/>
        <end position="47"/>
    </location>
</feature>
<evidence type="ECO:0000256" key="1">
    <source>
        <dbReference type="SAM" id="MobiDB-lite"/>
    </source>
</evidence>
<sequence>MSRSGMDGGPAVGTSWDPQRQPEAVARTSSPNDESDLPIAAGDSGRGHPAAALYGKLALCRYCPVRRISSTTSQKEQWAQILVTMRTTYLFCQAISLLTEPGDVQTEDATEDLEMITRVPLQPRRIFVLQRYEVRSGGTDPGTTHYGSRVGGICQRQALCPCPAQDSRYSSWSSDMMLCEKIVRQTSLGRRSGREMARRTPNSQAPVFGGKAIASLHDDGNRKDEWGRAVTRRNEASTTLNTDPRIKGGL</sequence>
<evidence type="ECO:0000313" key="3">
    <source>
        <dbReference type="Proteomes" id="UP000094526"/>
    </source>
</evidence>
<proteinExistence type="predicted"/>
<gene>
    <name evidence="2" type="ORF">CLCR_04306</name>
</gene>
<dbReference type="VEuPathDB" id="FungiDB:CLCR_04306"/>
<comment type="caution">
    <text evidence="2">The sequence shown here is derived from an EMBL/GenBank/DDBJ whole genome shotgun (WGS) entry which is preliminary data.</text>
</comment>
<name>A0A1C1CI02_9EURO</name>
<organism evidence="2 3">
    <name type="scientific">Cladophialophora carrionii</name>
    <dbReference type="NCBI Taxonomy" id="86049"/>
    <lineage>
        <taxon>Eukaryota</taxon>
        <taxon>Fungi</taxon>
        <taxon>Dikarya</taxon>
        <taxon>Ascomycota</taxon>
        <taxon>Pezizomycotina</taxon>
        <taxon>Eurotiomycetes</taxon>
        <taxon>Chaetothyriomycetidae</taxon>
        <taxon>Chaetothyriales</taxon>
        <taxon>Herpotrichiellaceae</taxon>
        <taxon>Cladophialophora</taxon>
    </lineage>
</organism>
<accession>A0A1C1CI02</accession>